<evidence type="ECO:0000313" key="4">
    <source>
        <dbReference type="Proteomes" id="UP001168146"/>
    </source>
</evidence>
<feature type="compositionally biased region" description="Low complexity" evidence="1">
    <location>
        <begin position="278"/>
        <end position="292"/>
    </location>
</feature>
<name>A0AAN6FDQ9_9PEZI</name>
<keyword evidence="2" id="KW-1133">Transmembrane helix</keyword>
<dbReference type="Proteomes" id="UP001168146">
    <property type="component" value="Unassembled WGS sequence"/>
</dbReference>
<feature type="transmembrane region" description="Helical" evidence="2">
    <location>
        <begin position="204"/>
        <end position="221"/>
    </location>
</feature>
<feature type="region of interest" description="Disordered" evidence="1">
    <location>
        <begin position="465"/>
        <end position="625"/>
    </location>
</feature>
<feature type="compositionally biased region" description="Low complexity" evidence="1">
    <location>
        <begin position="498"/>
        <end position="509"/>
    </location>
</feature>
<feature type="compositionally biased region" description="Basic and acidic residues" evidence="1">
    <location>
        <begin position="520"/>
        <end position="538"/>
    </location>
</feature>
<feature type="compositionally biased region" description="Low complexity" evidence="1">
    <location>
        <begin position="808"/>
        <end position="817"/>
    </location>
</feature>
<feature type="region of interest" description="Disordered" evidence="1">
    <location>
        <begin position="735"/>
        <end position="760"/>
    </location>
</feature>
<feature type="region of interest" description="Disordered" evidence="1">
    <location>
        <begin position="1069"/>
        <end position="1148"/>
    </location>
</feature>
<feature type="compositionally biased region" description="Basic and acidic residues" evidence="1">
    <location>
        <begin position="608"/>
        <end position="621"/>
    </location>
</feature>
<feature type="compositionally biased region" description="Basic and acidic residues" evidence="1">
    <location>
        <begin position="1077"/>
        <end position="1091"/>
    </location>
</feature>
<keyword evidence="2" id="KW-0812">Transmembrane</keyword>
<feature type="region of interest" description="Disordered" evidence="1">
    <location>
        <begin position="663"/>
        <end position="705"/>
    </location>
</feature>
<protein>
    <submittedName>
        <fullName evidence="3">Uncharacterized protein</fullName>
    </submittedName>
</protein>
<sequence length="1172" mass="128222">MDPYLAAAYRDAAADASSRNLAWIAARKTGTKIARAAAKSTAAATTAEKVVPAADMTAANMTLSDFFAKIPELLIAAIKWPFRYIYRELILPILIAIYWVLVVLLWLSICFALLILLLNGQGIWQCTRGRYDDLRARYDDFALNNEVLLNLEHGYASFRRAMYDRYLSLRFYPTGDAIVRFHYEITSLPDTLARTFRRFLENHLGKLILAVVAVVWILHASRASAPVPEPVHYYSDAWLQAQDWRVSESASSQAARATPYDEWVKGIGSDSDEVISMAPASSTVSSESTGSAEPAESTPWWRGSARPQTVTSTRTLLFTETSTETETETVTTAVTKREWGPGPPRTVTTVHTTRETVLEPQETVTEIHTTRETIWEPLRIATVTMWGTENASAPSRAEKIADFWAPPSGGQTMLDKDEMKWCRDCQHATSVVKFSIIMFAPPPLQFSQADIARFKAEALARLQEKRESAETAGSHGKGSKVSSPASSTKTSRRTGLFSRSSKIKVSSSIAQNAQQPPVDDEVRKESLEKETRVSKESRPGPPPPVPFAAGPRKAPRPPKRPARPEGDAASSFRSAGPLVHPAQAPVPSHSPPPVPQKSPSRTGSGARQSRDVQAERPRSVLDDASLNKALAQLKVGDEAGAKAGEVAAAGSWLFDAEGSSQAIRRASSSQTPTRTKRTSFHGDLAREAPTDVEKKRLSGVQSGKIDKAPRKRVSAAATLEATLFELNYPGLSRRATEPVRNNVEASPAGDEHSTSKRRQHGETLSMLLDAGFFPGEDVTVYSKKNPNISIHVRLPLPLSLVDKDLPDTPTSITSTPTELYHSTPRRALPSLPKTRRPRRQKRSPLAQIAATDTTSNSGSRSTGGSPDRLSSIPELANVSESSPPPSSSGTTTPVATMIHLRGGSIVTVTPPELTAWQKQAYIQGPIKLPTPAILPRKNSVASLEPFQEAIDRVYQHALAVPRRRSDDAVVEDICEWVDEFGFEDVSYQGHTLMIDESTVDEVQELGEEGSHDIERFSTPPLEPVASPLEKAVAKEVVAMSKLDPAPRLIMPPVENEETLRTRGIARLTQHSTASSSVRKESLALARQEPEHSMLATSTAASTLPEAERKGSSTRNPLVDQGGFDWDDDVEEMDGQPSWDARKKHGLHRGVARETRNPVVKMRRFMATASAVL</sequence>
<evidence type="ECO:0000256" key="1">
    <source>
        <dbReference type="SAM" id="MobiDB-lite"/>
    </source>
</evidence>
<gene>
    <name evidence="3" type="ORF">LTR82_013127</name>
</gene>
<dbReference type="EMBL" id="JASUXU010000056">
    <property type="protein sequence ID" value="KAK0314202.1"/>
    <property type="molecule type" value="Genomic_DNA"/>
</dbReference>
<reference evidence="3" key="1">
    <citation type="submission" date="2021-12" db="EMBL/GenBank/DDBJ databases">
        <title>Black yeast isolated from Biological Soil Crust.</title>
        <authorList>
            <person name="Kurbessoian T."/>
        </authorList>
    </citation>
    <scope>NUCLEOTIDE SEQUENCE</scope>
    <source>
        <strain evidence="3">CCFEE 5208</strain>
    </source>
</reference>
<accession>A0AAN6FDQ9</accession>
<dbReference type="AlphaFoldDB" id="A0AAN6FDQ9"/>
<feature type="compositionally biased region" description="Acidic residues" evidence="1">
    <location>
        <begin position="1124"/>
        <end position="1133"/>
    </location>
</feature>
<feature type="compositionally biased region" description="Polar residues" evidence="1">
    <location>
        <begin position="480"/>
        <end position="489"/>
    </location>
</feature>
<feature type="transmembrane region" description="Helical" evidence="2">
    <location>
        <begin position="89"/>
        <end position="118"/>
    </location>
</feature>
<proteinExistence type="predicted"/>
<feature type="compositionally biased region" description="Low complexity" evidence="1">
    <location>
        <begin position="853"/>
        <end position="865"/>
    </location>
</feature>
<evidence type="ECO:0000313" key="3">
    <source>
        <dbReference type="EMBL" id="KAK0314202.1"/>
    </source>
</evidence>
<comment type="caution">
    <text evidence="3">The sequence shown here is derived from an EMBL/GenBank/DDBJ whole genome shotgun (WGS) entry which is preliminary data.</text>
</comment>
<feature type="compositionally biased region" description="Basic and acidic residues" evidence="1">
    <location>
        <begin position="683"/>
        <end position="696"/>
    </location>
</feature>
<organism evidence="3 4">
    <name type="scientific">Friedmanniomyces endolithicus</name>
    <dbReference type="NCBI Taxonomy" id="329885"/>
    <lineage>
        <taxon>Eukaryota</taxon>
        <taxon>Fungi</taxon>
        <taxon>Dikarya</taxon>
        <taxon>Ascomycota</taxon>
        <taxon>Pezizomycotina</taxon>
        <taxon>Dothideomycetes</taxon>
        <taxon>Dothideomycetidae</taxon>
        <taxon>Mycosphaerellales</taxon>
        <taxon>Teratosphaeriaceae</taxon>
        <taxon>Friedmanniomyces</taxon>
    </lineage>
</organism>
<feature type="compositionally biased region" description="Basic residues" evidence="1">
    <location>
        <begin position="833"/>
        <end position="842"/>
    </location>
</feature>
<keyword evidence="2" id="KW-0472">Membrane</keyword>
<feature type="region of interest" description="Disordered" evidence="1">
    <location>
        <begin position="278"/>
        <end position="313"/>
    </location>
</feature>
<feature type="region of interest" description="Disordered" evidence="1">
    <location>
        <begin position="800"/>
        <end position="893"/>
    </location>
</feature>
<evidence type="ECO:0000256" key="2">
    <source>
        <dbReference type="SAM" id="Phobius"/>
    </source>
</evidence>